<keyword evidence="2" id="KW-0732">Signal</keyword>
<organism evidence="4 5">
    <name type="scientific">Fusarium fujikuroi</name>
    <name type="common">Bakanae and foot rot disease fungus</name>
    <name type="synonym">Gibberella fujikuroi</name>
    <dbReference type="NCBI Taxonomy" id="5127"/>
    <lineage>
        <taxon>Eukaryota</taxon>
        <taxon>Fungi</taxon>
        <taxon>Dikarya</taxon>
        <taxon>Ascomycota</taxon>
        <taxon>Pezizomycotina</taxon>
        <taxon>Sordariomycetes</taxon>
        <taxon>Hypocreomycetidae</taxon>
        <taxon>Hypocreales</taxon>
        <taxon>Nectriaceae</taxon>
        <taxon>Fusarium</taxon>
        <taxon>Fusarium fujikuroi species complex</taxon>
    </lineage>
</organism>
<dbReference type="Proteomes" id="UP000760494">
    <property type="component" value="Unassembled WGS sequence"/>
</dbReference>
<feature type="region of interest" description="Disordered" evidence="1">
    <location>
        <begin position="396"/>
        <end position="418"/>
    </location>
</feature>
<dbReference type="InterPro" id="IPR058526">
    <property type="entry name" value="DUF8213"/>
</dbReference>
<accession>A0A2H3S1L4</accession>
<sequence>MLGSLVVLLLASLSIASPTLEKRAITCLKVGQTATASWTNSAGKKCTFTGVVGSNYGANPSGSGDYSCNGRCGAGCSGTAIGNVYTQDCFSHDICSYFNSASGGASDPNCGAAYNAAVDDTALGFANGCSQTNPSNSVTKPNSAPNGNCVHSEIRDDGRHLHADLAWHRSDSFADREPLFIPMHLTPENGTNPAIEDGTKVLEVTFGEIPSLRKLCILNMPSTQCDAQVQAQDSDTSRRAQWVAISKHQAELSDIWGRLEHHPSYNGVFSLGKDGILRSLGPDRDVHDAVPLSPHLIKALLDRLPFRPENEIDFRGVDGRNTPKEQWYHPDKGLLPPPLIQTEEQRKLIESKRDRTRRRLEEAKTRPRCPPQIMSDHDLGLKETSSEDASKAFNPTQVLGGGLHGSNQSQSTACHRKI</sequence>
<evidence type="ECO:0000313" key="5">
    <source>
        <dbReference type="Proteomes" id="UP000760494"/>
    </source>
</evidence>
<protein>
    <recommendedName>
        <fullName evidence="3">DUF8213 domain-containing protein</fullName>
    </recommendedName>
</protein>
<feature type="compositionally biased region" description="Polar residues" evidence="1">
    <location>
        <begin position="405"/>
        <end position="418"/>
    </location>
</feature>
<feature type="chain" id="PRO_5043926860" description="DUF8213 domain-containing protein" evidence="2">
    <location>
        <begin position="17"/>
        <end position="418"/>
    </location>
</feature>
<comment type="caution">
    <text evidence="4">The sequence shown here is derived from an EMBL/GenBank/DDBJ whole genome shotgun (WGS) entry which is preliminary data.</text>
</comment>
<reference evidence="4" key="1">
    <citation type="submission" date="2019-05" db="EMBL/GenBank/DDBJ databases">
        <authorList>
            <person name="Piombo E."/>
        </authorList>
    </citation>
    <scope>NUCLEOTIDE SEQUENCE</scope>
    <source>
        <strain evidence="4">C2S</strain>
    </source>
</reference>
<dbReference type="Pfam" id="PF26641">
    <property type="entry name" value="DUF8213"/>
    <property type="match status" value="1"/>
</dbReference>
<evidence type="ECO:0000256" key="1">
    <source>
        <dbReference type="SAM" id="MobiDB-lite"/>
    </source>
</evidence>
<dbReference type="AlphaFoldDB" id="A0A2H3S1L4"/>
<evidence type="ECO:0000313" key="4">
    <source>
        <dbReference type="EMBL" id="VTT57652.1"/>
    </source>
</evidence>
<feature type="signal peptide" evidence="2">
    <location>
        <begin position="1"/>
        <end position="16"/>
    </location>
</feature>
<dbReference type="OrthoDB" id="3660917at2759"/>
<evidence type="ECO:0000256" key="2">
    <source>
        <dbReference type="SAM" id="SignalP"/>
    </source>
</evidence>
<dbReference type="EMBL" id="CABFJX010000013">
    <property type="protein sequence ID" value="VTT57652.1"/>
    <property type="molecule type" value="Genomic_DNA"/>
</dbReference>
<gene>
    <name evidence="4" type="ORF">C2S_3395</name>
</gene>
<name>A0A2H3S1L4_FUSFU</name>
<proteinExistence type="predicted"/>
<evidence type="ECO:0000259" key="3">
    <source>
        <dbReference type="Pfam" id="PF26641"/>
    </source>
</evidence>
<feature type="domain" description="DUF8213" evidence="3">
    <location>
        <begin position="23"/>
        <end position="146"/>
    </location>
</feature>
<feature type="region of interest" description="Disordered" evidence="1">
    <location>
        <begin position="353"/>
        <end position="378"/>
    </location>
</feature>
<feature type="compositionally biased region" description="Basic and acidic residues" evidence="1">
    <location>
        <begin position="353"/>
        <end position="365"/>
    </location>
</feature>